<keyword evidence="2" id="KW-1185">Reference proteome</keyword>
<comment type="caution">
    <text evidence="1">The sequence shown here is derived from an EMBL/GenBank/DDBJ whole genome shotgun (WGS) entry which is preliminary data.</text>
</comment>
<dbReference type="EMBL" id="JAACFV010000086">
    <property type="protein sequence ID" value="KAF7506475.1"/>
    <property type="molecule type" value="Genomic_DNA"/>
</dbReference>
<evidence type="ECO:0000313" key="1">
    <source>
        <dbReference type="EMBL" id="KAF7506475.1"/>
    </source>
</evidence>
<protein>
    <submittedName>
        <fullName evidence="1">Uncharacterized protein</fullName>
    </submittedName>
</protein>
<dbReference type="AlphaFoldDB" id="A0A8H7AC93"/>
<reference evidence="1" key="1">
    <citation type="submission" date="2020-02" db="EMBL/GenBank/DDBJ databases">
        <authorList>
            <person name="Palmer J.M."/>
        </authorList>
    </citation>
    <scope>NUCLEOTIDE SEQUENCE</scope>
    <source>
        <strain evidence="1">EPUS1.4</strain>
        <tissue evidence="1">Thallus</tissue>
    </source>
</reference>
<proteinExistence type="predicted"/>
<sequence>MRGFLKPIERGLADHESDLLGKDGVVAFLYSMTIPITKSIAWLYTFSAAELLRASCTPSLRRKPCPDIIRTSYLGNLLPTIEKSVYYYFLIRWKKAWREYQNRFHNLGPMHGFASKAVRLHNGPFLSNESSYLIGVDEGKH</sequence>
<gene>
    <name evidence="1" type="ORF">GJ744_011725</name>
</gene>
<evidence type="ECO:0000313" key="2">
    <source>
        <dbReference type="Proteomes" id="UP000606974"/>
    </source>
</evidence>
<dbReference type="Proteomes" id="UP000606974">
    <property type="component" value="Unassembled WGS sequence"/>
</dbReference>
<accession>A0A8H7AC93</accession>
<name>A0A8H7AC93_9EURO</name>
<organism evidence="1 2">
    <name type="scientific">Endocarpon pusillum</name>
    <dbReference type="NCBI Taxonomy" id="364733"/>
    <lineage>
        <taxon>Eukaryota</taxon>
        <taxon>Fungi</taxon>
        <taxon>Dikarya</taxon>
        <taxon>Ascomycota</taxon>
        <taxon>Pezizomycotina</taxon>
        <taxon>Eurotiomycetes</taxon>
        <taxon>Chaetothyriomycetidae</taxon>
        <taxon>Verrucariales</taxon>
        <taxon>Verrucariaceae</taxon>
        <taxon>Endocarpon</taxon>
    </lineage>
</organism>